<comment type="similarity">
    <text evidence="3 6">Belongs to the peptidase S26 family.</text>
</comment>
<gene>
    <name evidence="8" type="ORF">BS101_03090</name>
</gene>
<dbReference type="EC" id="3.4.21.89" evidence="4 6"/>
<dbReference type="SUPFAM" id="SSF51306">
    <property type="entry name" value="LexA/Signal peptidase"/>
    <property type="match status" value="1"/>
</dbReference>
<evidence type="ECO:0000256" key="4">
    <source>
        <dbReference type="ARBA" id="ARBA00013208"/>
    </source>
</evidence>
<accession>A0A1L5F464</accession>
<organism evidence="8 9">
    <name type="scientific">Clostridium kluyveri</name>
    <dbReference type="NCBI Taxonomy" id="1534"/>
    <lineage>
        <taxon>Bacteria</taxon>
        <taxon>Bacillati</taxon>
        <taxon>Bacillota</taxon>
        <taxon>Clostridia</taxon>
        <taxon>Eubacteriales</taxon>
        <taxon>Clostridiaceae</taxon>
        <taxon>Clostridium</taxon>
    </lineage>
</organism>
<comment type="catalytic activity">
    <reaction evidence="1 6">
        <text>Cleavage of hydrophobic, N-terminal signal or leader sequences from secreted and periplasmic proteins.</text>
        <dbReference type="EC" id="3.4.21.89"/>
    </reaction>
</comment>
<dbReference type="Gene3D" id="2.10.109.10">
    <property type="entry name" value="Umud Fragment, subunit A"/>
    <property type="match status" value="1"/>
</dbReference>
<sequence length="81" mass="9306">MFVSGLLWDSNKIINKKELSEKYLPSDIQTYSNIASFTVPDNEVFVLGDNRPNSYDSRYLGSIPISRIKAKMLCDINNIFR</sequence>
<dbReference type="AlphaFoldDB" id="A0A1L5F464"/>
<reference evidence="8 9" key="1">
    <citation type="submission" date="2016-12" db="EMBL/GenBank/DDBJ databases">
        <title>Complete genome sequence of Clostridium kluyveri JZZ isolated from the pit mud of a Chinese flavor liquor-making factory.</title>
        <authorList>
            <person name="Wang Y."/>
        </authorList>
    </citation>
    <scope>NUCLEOTIDE SEQUENCE [LARGE SCALE GENOMIC DNA]</scope>
    <source>
        <strain evidence="8 9">JZZ</strain>
    </source>
</reference>
<proteinExistence type="inferred from homology"/>
<dbReference type="CDD" id="cd06530">
    <property type="entry name" value="S26_SPase_I"/>
    <property type="match status" value="1"/>
</dbReference>
<evidence type="ECO:0000256" key="3">
    <source>
        <dbReference type="ARBA" id="ARBA00009370"/>
    </source>
</evidence>
<dbReference type="InterPro" id="IPR019758">
    <property type="entry name" value="Pept_S26A_signal_pept_1_CS"/>
</dbReference>
<dbReference type="GO" id="GO:0009003">
    <property type="term" value="F:signal peptidase activity"/>
    <property type="evidence" value="ECO:0007669"/>
    <property type="project" value="UniProtKB-EC"/>
</dbReference>
<evidence type="ECO:0000256" key="2">
    <source>
        <dbReference type="ARBA" id="ARBA00004401"/>
    </source>
</evidence>
<keyword evidence="5 6" id="KW-0378">Hydrolase</keyword>
<dbReference type="NCBIfam" id="TIGR02227">
    <property type="entry name" value="sigpep_I_bact"/>
    <property type="match status" value="1"/>
</dbReference>
<feature type="domain" description="Peptidase S26" evidence="7">
    <location>
        <begin position="14"/>
        <end position="72"/>
    </location>
</feature>
<evidence type="ECO:0000256" key="5">
    <source>
        <dbReference type="ARBA" id="ARBA00022801"/>
    </source>
</evidence>
<dbReference type="PANTHER" id="PTHR43390:SF1">
    <property type="entry name" value="CHLOROPLAST PROCESSING PEPTIDASE"/>
    <property type="match status" value="1"/>
</dbReference>
<dbReference type="Pfam" id="PF10502">
    <property type="entry name" value="Peptidase_S26"/>
    <property type="match status" value="1"/>
</dbReference>
<evidence type="ECO:0000256" key="1">
    <source>
        <dbReference type="ARBA" id="ARBA00000677"/>
    </source>
</evidence>
<dbReference type="InterPro" id="IPR000223">
    <property type="entry name" value="Pept_S26A_signal_pept_1"/>
</dbReference>
<dbReference type="GO" id="GO:0004252">
    <property type="term" value="F:serine-type endopeptidase activity"/>
    <property type="evidence" value="ECO:0007669"/>
    <property type="project" value="InterPro"/>
</dbReference>
<dbReference type="GO" id="GO:0006465">
    <property type="term" value="P:signal peptide processing"/>
    <property type="evidence" value="ECO:0007669"/>
    <property type="project" value="InterPro"/>
</dbReference>
<dbReference type="GO" id="GO:0005886">
    <property type="term" value="C:plasma membrane"/>
    <property type="evidence" value="ECO:0007669"/>
    <property type="project" value="UniProtKB-SubCell"/>
</dbReference>
<dbReference type="InterPro" id="IPR019533">
    <property type="entry name" value="Peptidase_S26"/>
</dbReference>
<comment type="subcellular location">
    <subcellularLocation>
        <location evidence="2">Cell membrane</location>
        <topology evidence="2">Single-pass type II membrane protein</topology>
    </subcellularLocation>
    <subcellularLocation>
        <location evidence="6">Membrane</location>
        <topology evidence="6">Single-pass type II membrane protein</topology>
    </subcellularLocation>
</comment>
<name>A0A1L5F464_CLOKL</name>
<evidence type="ECO:0000259" key="7">
    <source>
        <dbReference type="Pfam" id="PF10502"/>
    </source>
</evidence>
<dbReference type="EMBL" id="CP018335">
    <property type="protein sequence ID" value="APM37799.1"/>
    <property type="molecule type" value="Genomic_DNA"/>
</dbReference>
<evidence type="ECO:0000256" key="6">
    <source>
        <dbReference type="RuleBase" id="RU362042"/>
    </source>
</evidence>
<dbReference type="Proteomes" id="UP000184604">
    <property type="component" value="Chromosome"/>
</dbReference>
<evidence type="ECO:0000313" key="9">
    <source>
        <dbReference type="Proteomes" id="UP000184604"/>
    </source>
</evidence>
<protein>
    <recommendedName>
        <fullName evidence="4 6">Signal peptidase I</fullName>
        <ecNumber evidence="4 6">3.4.21.89</ecNumber>
    </recommendedName>
</protein>
<dbReference type="PROSITE" id="PS00761">
    <property type="entry name" value="SPASE_I_3"/>
    <property type="match status" value="1"/>
</dbReference>
<dbReference type="InterPro" id="IPR036286">
    <property type="entry name" value="LexA/Signal_pep-like_sf"/>
</dbReference>
<evidence type="ECO:0000313" key="8">
    <source>
        <dbReference type="EMBL" id="APM37799.1"/>
    </source>
</evidence>
<dbReference type="PANTHER" id="PTHR43390">
    <property type="entry name" value="SIGNAL PEPTIDASE I"/>
    <property type="match status" value="1"/>
</dbReference>
<keyword evidence="6" id="KW-0645">Protease</keyword>
<dbReference type="RefSeq" id="WP_073537482.1">
    <property type="nucleotide sequence ID" value="NZ_CP018335.1"/>
</dbReference>